<sequence>VQTLGYAFLPLGGSGAVLVQLCLLRPYNLAPSGAVLALPTRSLSFVITKKLTTRSLQLWTPRLVPALIHTGSYLPPLKTRDSNDLFHLSSLRFARRLSSNTQQASPLAPDAISPATMDPRFSAVCFPSLRIFRQGSQAVVQPVVAASKQQTVETLLVDLSSGKINYSPSKDILRGSTATDSLGLLGICKLHKGVAILAITSARKVAELGPSRAAVYELMGATVISDPEAERSSRQNRQLLALLRDAVDPAGSGRGIYFSHFYDLTLTAQRIADRDADAAAAAAPIASTVRADPRFWYNRVLAESLLQAGANRFTPPAMLGFVRQLPGLVFKSPAGGPVHTATLTLIARRGVDRAGTRQWRRGSDSAGNVANFVETEEMLITPAGDVASFVEVRGSIPLLWTQLPNIKYKPTTVIAAPGQSAAVFDRHIDTLKTAYGDVVAINLINHKGTEGKLEVAFRTEASRYCSSSSSAGLRYLAFDFHHECSKGRYYRLSLLWDKIRDDFGKYGFFLYRNGKVERRQRGVMRTNCIDCLDRTNVVQGVLGRKALEAMLGALGILPGSAGGSGSGPGLPDAFPDVEREFKILWADHGDAVSTQYAGTGAMKSGFTRTGKRTFGGVIDDGVKAVVRYYVNNFQDGRKQDAVDLFTGAYTVVPGAHLPLRPQPSPLIPIAIALASIAFAAHRAGHALSGELLAPASVAAAAVVDEAAASGAAAAAAASDNSGQLVRVLLAQVVLPLVLGLSLLSFVVSNGRHLVNKPQLCPHLAVTVRAAKKGDSKKQQ</sequence>
<keyword evidence="1" id="KW-1133">Transmembrane helix</keyword>
<evidence type="ECO:0000256" key="1">
    <source>
        <dbReference type="SAM" id="Phobius"/>
    </source>
</evidence>
<protein>
    <recommendedName>
        <fullName evidence="2">SAC domain-containing protein</fullName>
    </recommendedName>
</protein>
<organism evidence="3 4">
    <name type="scientific">Volvox africanus</name>
    <dbReference type="NCBI Taxonomy" id="51714"/>
    <lineage>
        <taxon>Eukaryota</taxon>
        <taxon>Viridiplantae</taxon>
        <taxon>Chlorophyta</taxon>
        <taxon>core chlorophytes</taxon>
        <taxon>Chlorophyceae</taxon>
        <taxon>CS clade</taxon>
        <taxon>Chlamydomonadales</taxon>
        <taxon>Volvocaceae</taxon>
        <taxon>Volvox</taxon>
    </lineage>
</organism>
<gene>
    <name evidence="3" type="ORF">Vafri_13981</name>
</gene>
<name>A0A8J4BDA7_9CHLO</name>
<accession>A0A8J4BDA7</accession>
<comment type="caution">
    <text evidence="3">The sequence shown here is derived from an EMBL/GenBank/DDBJ whole genome shotgun (WGS) entry which is preliminary data.</text>
</comment>
<dbReference type="Pfam" id="PF02383">
    <property type="entry name" value="Syja_N"/>
    <property type="match status" value="1"/>
</dbReference>
<evidence type="ECO:0000313" key="4">
    <source>
        <dbReference type="Proteomes" id="UP000747399"/>
    </source>
</evidence>
<dbReference type="Proteomes" id="UP000747399">
    <property type="component" value="Unassembled WGS sequence"/>
</dbReference>
<reference evidence="3" key="1">
    <citation type="journal article" date="2021" name="Proc. Natl. Acad. Sci. U.S.A.">
        <title>Three genomes in the algal genus Volvox reveal the fate of a haploid sex-determining region after a transition to homothallism.</title>
        <authorList>
            <person name="Yamamoto K."/>
            <person name="Hamaji T."/>
            <person name="Kawai-Toyooka H."/>
            <person name="Matsuzaki R."/>
            <person name="Takahashi F."/>
            <person name="Nishimura Y."/>
            <person name="Kawachi M."/>
            <person name="Noguchi H."/>
            <person name="Minakuchi Y."/>
            <person name="Umen J.G."/>
            <person name="Toyoda A."/>
            <person name="Nozaki H."/>
        </authorList>
    </citation>
    <scope>NUCLEOTIDE SEQUENCE</scope>
    <source>
        <strain evidence="3">NIES-3780</strain>
    </source>
</reference>
<dbReference type="AlphaFoldDB" id="A0A8J4BDA7"/>
<dbReference type="InterPro" id="IPR002013">
    <property type="entry name" value="SAC_dom"/>
</dbReference>
<dbReference type="GO" id="GO:0046856">
    <property type="term" value="P:phosphatidylinositol dephosphorylation"/>
    <property type="evidence" value="ECO:0007669"/>
    <property type="project" value="TreeGrafter"/>
</dbReference>
<dbReference type="GO" id="GO:0005783">
    <property type="term" value="C:endoplasmic reticulum"/>
    <property type="evidence" value="ECO:0007669"/>
    <property type="project" value="TreeGrafter"/>
</dbReference>
<proteinExistence type="predicted"/>
<dbReference type="GO" id="GO:0043812">
    <property type="term" value="F:phosphatidylinositol-4-phosphate phosphatase activity"/>
    <property type="evidence" value="ECO:0007669"/>
    <property type="project" value="TreeGrafter"/>
</dbReference>
<keyword evidence="4" id="KW-1185">Reference proteome</keyword>
<keyword evidence="1" id="KW-0812">Transmembrane</keyword>
<evidence type="ECO:0000259" key="2">
    <source>
        <dbReference type="PROSITE" id="PS50275"/>
    </source>
</evidence>
<dbReference type="PANTHER" id="PTHR45662:SF2">
    <property type="entry name" value="PHOSPHATIDYLINOSITOL-3-PHOSPHATASE SAC1"/>
    <property type="match status" value="1"/>
</dbReference>
<feature type="domain" description="SAC" evidence="2">
    <location>
        <begin position="247"/>
        <end position="598"/>
    </location>
</feature>
<feature type="non-terminal residue" evidence="3">
    <location>
        <position position="779"/>
    </location>
</feature>
<feature type="transmembrane region" description="Helical" evidence="1">
    <location>
        <begin position="728"/>
        <end position="747"/>
    </location>
</feature>
<dbReference type="EMBL" id="BNCO01000033">
    <property type="protein sequence ID" value="GIL59008.1"/>
    <property type="molecule type" value="Genomic_DNA"/>
</dbReference>
<keyword evidence="1" id="KW-0472">Membrane</keyword>
<evidence type="ECO:0000313" key="3">
    <source>
        <dbReference type="EMBL" id="GIL59008.1"/>
    </source>
</evidence>
<dbReference type="PROSITE" id="PS50275">
    <property type="entry name" value="SAC"/>
    <property type="match status" value="1"/>
</dbReference>
<dbReference type="PANTHER" id="PTHR45662">
    <property type="entry name" value="PHOSPHATIDYLINOSITIDE PHOSPHATASE SAC1"/>
    <property type="match status" value="1"/>
</dbReference>